<dbReference type="EMBL" id="MFPX01000018">
    <property type="protein sequence ID" value="OGH66466.1"/>
    <property type="molecule type" value="Genomic_DNA"/>
</dbReference>
<comment type="caution">
    <text evidence="6">The sequence shown here is derived from an EMBL/GenBank/DDBJ whole genome shotgun (WGS) entry which is preliminary data.</text>
</comment>
<keyword evidence="4" id="KW-0411">Iron-sulfur</keyword>
<evidence type="ECO:0000259" key="5">
    <source>
        <dbReference type="Pfam" id="PF04055"/>
    </source>
</evidence>
<feature type="domain" description="Radical SAM core" evidence="5">
    <location>
        <begin position="16"/>
        <end position="168"/>
    </location>
</feature>
<evidence type="ECO:0000256" key="3">
    <source>
        <dbReference type="ARBA" id="ARBA00023004"/>
    </source>
</evidence>
<evidence type="ECO:0000256" key="4">
    <source>
        <dbReference type="ARBA" id="ARBA00023014"/>
    </source>
</evidence>
<accession>A0A1F6M4C8</accession>
<dbReference type="PANTHER" id="PTHR11228:SF7">
    <property type="entry name" value="PQQA PEPTIDE CYCLASE"/>
    <property type="match status" value="1"/>
</dbReference>
<evidence type="ECO:0000256" key="2">
    <source>
        <dbReference type="ARBA" id="ARBA00022723"/>
    </source>
</evidence>
<keyword evidence="3" id="KW-0408">Iron</keyword>
<dbReference type="PANTHER" id="PTHR11228">
    <property type="entry name" value="RADICAL SAM DOMAIN PROTEIN"/>
    <property type="match status" value="1"/>
</dbReference>
<dbReference type="SUPFAM" id="SSF102114">
    <property type="entry name" value="Radical SAM enzymes"/>
    <property type="match status" value="1"/>
</dbReference>
<dbReference type="SFLD" id="SFLDS00029">
    <property type="entry name" value="Radical_SAM"/>
    <property type="match status" value="1"/>
</dbReference>
<dbReference type="InterPro" id="IPR058240">
    <property type="entry name" value="rSAM_sf"/>
</dbReference>
<reference evidence="6 7" key="1">
    <citation type="journal article" date="2016" name="Nat. Commun.">
        <title>Thousands of microbial genomes shed light on interconnected biogeochemical processes in an aquifer system.</title>
        <authorList>
            <person name="Anantharaman K."/>
            <person name="Brown C.T."/>
            <person name="Hug L.A."/>
            <person name="Sharon I."/>
            <person name="Castelle C.J."/>
            <person name="Probst A.J."/>
            <person name="Thomas B.C."/>
            <person name="Singh A."/>
            <person name="Wilkins M.J."/>
            <person name="Karaoz U."/>
            <person name="Brodie E.L."/>
            <person name="Williams K.H."/>
            <person name="Hubbard S.S."/>
            <person name="Banfield J.F."/>
        </authorList>
    </citation>
    <scope>NUCLEOTIDE SEQUENCE [LARGE SCALE GENOMIC DNA]</scope>
</reference>
<evidence type="ECO:0000313" key="6">
    <source>
        <dbReference type="EMBL" id="OGH66466.1"/>
    </source>
</evidence>
<dbReference type="InterPro" id="IPR013785">
    <property type="entry name" value="Aldolase_TIM"/>
</dbReference>
<keyword evidence="2" id="KW-0479">Metal-binding</keyword>
<gene>
    <name evidence="6" type="ORF">A3B90_00450</name>
</gene>
<evidence type="ECO:0000256" key="1">
    <source>
        <dbReference type="ARBA" id="ARBA00022691"/>
    </source>
</evidence>
<dbReference type="AlphaFoldDB" id="A0A1F6M4C8"/>
<dbReference type="CDD" id="cd01335">
    <property type="entry name" value="Radical_SAM"/>
    <property type="match status" value="1"/>
</dbReference>
<sequence length="333" mass="38313">MSQSNIGNPIDCVVGITYNCNSRCQMCDIWKIKDFPELPPSVYSKLPTSLRDINISGGEPFLRMDIPEIISVIHKRVPAARMVISTNGFTPVLIEAQMKKILKVMPDIGVSISVDGYGDMHENIRHIPDAWNKDMDTLERLQKLGMKNLRLAFTILPENVQDFAKVYDETRRRGIQFTHAFAQSSEHYFGGIQVDNHPDVAVLKEQYSYVMNEELKSWNLKRWARAYFAYGLYRFSMERQQVLSNDPGTRFFYMDARGMVYPSVVHTYGMGNIQNYDTWEDLWHSERADTARELVQTKGVPAWMICTARTAIRKHPLSVGMWVLKNKFGGVKL</sequence>
<dbReference type="GO" id="GO:0051536">
    <property type="term" value="F:iron-sulfur cluster binding"/>
    <property type="evidence" value="ECO:0007669"/>
    <property type="project" value="UniProtKB-KW"/>
</dbReference>
<keyword evidence="1" id="KW-0949">S-adenosyl-L-methionine</keyword>
<dbReference type="Pfam" id="PF04055">
    <property type="entry name" value="Radical_SAM"/>
    <property type="match status" value="1"/>
</dbReference>
<name>A0A1F6M4C8_9BACT</name>
<dbReference type="InterPro" id="IPR007197">
    <property type="entry name" value="rSAM"/>
</dbReference>
<dbReference type="Proteomes" id="UP000178742">
    <property type="component" value="Unassembled WGS sequence"/>
</dbReference>
<dbReference type="Gene3D" id="3.20.20.70">
    <property type="entry name" value="Aldolase class I"/>
    <property type="match status" value="1"/>
</dbReference>
<dbReference type="SFLD" id="SFLDG01067">
    <property type="entry name" value="SPASM/twitch_domain_containing"/>
    <property type="match status" value="1"/>
</dbReference>
<dbReference type="GO" id="GO:0003824">
    <property type="term" value="F:catalytic activity"/>
    <property type="evidence" value="ECO:0007669"/>
    <property type="project" value="InterPro"/>
</dbReference>
<evidence type="ECO:0000313" key="7">
    <source>
        <dbReference type="Proteomes" id="UP000178742"/>
    </source>
</evidence>
<dbReference type="InterPro" id="IPR050377">
    <property type="entry name" value="Radical_SAM_PqqE_MftC-like"/>
</dbReference>
<proteinExistence type="predicted"/>
<dbReference type="GO" id="GO:0046872">
    <property type="term" value="F:metal ion binding"/>
    <property type="evidence" value="ECO:0007669"/>
    <property type="project" value="UniProtKB-KW"/>
</dbReference>
<organism evidence="6 7">
    <name type="scientific">Candidatus Magasanikbacteria bacterium RIFCSPHIGHO2_02_FULL_41_13</name>
    <dbReference type="NCBI Taxonomy" id="1798676"/>
    <lineage>
        <taxon>Bacteria</taxon>
        <taxon>Candidatus Magasanikiibacteriota</taxon>
    </lineage>
</organism>
<dbReference type="STRING" id="1798676.A3B90_00450"/>
<protein>
    <recommendedName>
        <fullName evidence="5">Radical SAM core domain-containing protein</fullName>
    </recommendedName>
</protein>